<name>A0A816AEA1_9BILA</name>
<dbReference type="Proteomes" id="UP000663832">
    <property type="component" value="Unassembled WGS sequence"/>
</dbReference>
<organism evidence="3 4">
    <name type="scientific">Adineta steineri</name>
    <dbReference type="NCBI Taxonomy" id="433720"/>
    <lineage>
        <taxon>Eukaryota</taxon>
        <taxon>Metazoa</taxon>
        <taxon>Spiralia</taxon>
        <taxon>Gnathifera</taxon>
        <taxon>Rotifera</taxon>
        <taxon>Eurotatoria</taxon>
        <taxon>Bdelloidea</taxon>
        <taxon>Adinetida</taxon>
        <taxon>Adinetidae</taxon>
        <taxon>Adineta</taxon>
    </lineage>
</organism>
<dbReference type="OrthoDB" id="10051178at2759"/>
<dbReference type="SUPFAM" id="SSF51110">
    <property type="entry name" value="alpha-D-mannose-specific plant lectins"/>
    <property type="match status" value="1"/>
</dbReference>
<dbReference type="Gene3D" id="2.90.10.10">
    <property type="entry name" value="Bulb-type lectin domain"/>
    <property type="match status" value="1"/>
</dbReference>
<keyword evidence="4" id="KW-1185">Reference proteome</keyword>
<gene>
    <name evidence="2" type="ORF">BJG266_LOCUS22635</name>
    <name evidence="3" type="ORF">QVE165_LOCUS52066</name>
</gene>
<sequence length="261" mass="29119">MIGTMIKFLSNSSRENCICEMIQSNTLISAINYFSQNQTCQLFSSNNNSMIIEYQVNSTLIFINQSIISIQTNMGRQDPQLHSRQLVRQEAQPHSRVVARQEAQLLPQLGSLPQIAILKDDIYILFCNSVLAPPSTICVTNNSATLHNNQFIYSPATQAYAAGMLNNTFGIYKAYGYQNVTTSAIWRANQIHNSSVECFLNIQTDRNLVVYTTNLAVMWAASVPNSGSGDPFCLKMLDSGNLIWIDRSATIIWQTNTVQTG</sequence>
<accession>A0A816AEA1</accession>
<dbReference type="AlphaFoldDB" id="A0A816AEA1"/>
<evidence type="ECO:0000313" key="4">
    <source>
        <dbReference type="Proteomes" id="UP000663832"/>
    </source>
</evidence>
<dbReference type="Proteomes" id="UP000663877">
    <property type="component" value="Unassembled WGS sequence"/>
</dbReference>
<proteinExistence type="predicted"/>
<dbReference type="EMBL" id="CAJNOM010001186">
    <property type="protein sequence ID" value="CAF1596952.1"/>
    <property type="molecule type" value="Genomic_DNA"/>
</dbReference>
<dbReference type="InterPro" id="IPR036426">
    <property type="entry name" value="Bulb-type_lectin_dom_sf"/>
</dbReference>
<reference evidence="3" key="1">
    <citation type="submission" date="2021-02" db="EMBL/GenBank/DDBJ databases">
        <authorList>
            <person name="Nowell W R."/>
        </authorList>
    </citation>
    <scope>NUCLEOTIDE SEQUENCE</scope>
</reference>
<dbReference type="InterPro" id="IPR001480">
    <property type="entry name" value="Bulb-type_lectin_dom"/>
</dbReference>
<comment type="caution">
    <text evidence="3">The sequence shown here is derived from an EMBL/GenBank/DDBJ whole genome shotgun (WGS) entry which is preliminary data.</text>
</comment>
<dbReference type="SMART" id="SM00108">
    <property type="entry name" value="B_lectin"/>
    <property type="match status" value="1"/>
</dbReference>
<feature type="domain" description="Bulb-type lectin" evidence="1">
    <location>
        <begin position="137"/>
        <end position="257"/>
    </location>
</feature>
<evidence type="ECO:0000313" key="2">
    <source>
        <dbReference type="EMBL" id="CAF1124276.1"/>
    </source>
</evidence>
<protein>
    <recommendedName>
        <fullName evidence="1">Bulb-type lectin domain-containing protein</fullName>
    </recommendedName>
</protein>
<dbReference type="PROSITE" id="PS50927">
    <property type="entry name" value="BULB_LECTIN"/>
    <property type="match status" value="1"/>
</dbReference>
<evidence type="ECO:0000313" key="3">
    <source>
        <dbReference type="EMBL" id="CAF1596952.1"/>
    </source>
</evidence>
<dbReference type="EMBL" id="CAJNOI010000143">
    <property type="protein sequence ID" value="CAF1124276.1"/>
    <property type="molecule type" value="Genomic_DNA"/>
</dbReference>
<evidence type="ECO:0000259" key="1">
    <source>
        <dbReference type="PROSITE" id="PS50927"/>
    </source>
</evidence>